<dbReference type="EMBL" id="CAXAMM010025891">
    <property type="protein sequence ID" value="CAK9057803.1"/>
    <property type="molecule type" value="Genomic_DNA"/>
</dbReference>
<keyword evidence="3" id="KW-1185">Reference proteome</keyword>
<dbReference type="Proteomes" id="UP001642464">
    <property type="component" value="Unassembled WGS sequence"/>
</dbReference>
<organism evidence="2 3">
    <name type="scientific">Durusdinium trenchii</name>
    <dbReference type="NCBI Taxonomy" id="1381693"/>
    <lineage>
        <taxon>Eukaryota</taxon>
        <taxon>Sar</taxon>
        <taxon>Alveolata</taxon>
        <taxon>Dinophyceae</taxon>
        <taxon>Suessiales</taxon>
        <taxon>Symbiodiniaceae</taxon>
        <taxon>Durusdinium</taxon>
    </lineage>
</organism>
<protein>
    <submittedName>
        <fullName evidence="2">Uncharacterized protein</fullName>
    </submittedName>
</protein>
<evidence type="ECO:0000313" key="3">
    <source>
        <dbReference type="Proteomes" id="UP001642464"/>
    </source>
</evidence>
<name>A0ABP0N2Y0_9DINO</name>
<gene>
    <name evidence="2" type="ORF">SCF082_LOCUS30944</name>
</gene>
<reference evidence="2 3" key="1">
    <citation type="submission" date="2024-02" db="EMBL/GenBank/DDBJ databases">
        <authorList>
            <person name="Chen Y."/>
            <person name="Shah S."/>
            <person name="Dougan E. K."/>
            <person name="Thang M."/>
            <person name="Chan C."/>
        </authorList>
    </citation>
    <scope>NUCLEOTIDE SEQUENCE [LARGE SCALE GENOMIC DNA]</scope>
</reference>
<evidence type="ECO:0000256" key="1">
    <source>
        <dbReference type="SAM" id="SignalP"/>
    </source>
</evidence>
<feature type="signal peptide" evidence="1">
    <location>
        <begin position="1"/>
        <end position="28"/>
    </location>
</feature>
<comment type="caution">
    <text evidence="2">The sequence shown here is derived from an EMBL/GenBank/DDBJ whole genome shotgun (WGS) entry which is preliminary data.</text>
</comment>
<keyword evidence="1" id="KW-0732">Signal</keyword>
<accession>A0ABP0N2Y0</accession>
<proteinExistence type="predicted"/>
<evidence type="ECO:0000313" key="2">
    <source>
        <dbReference type="EMBL" id="CAK9057803.1"/>
    </source>
</evidence>
<feature type="chain" id="PRO_5045157654" evidence="1">
    <location>
        <begin position="29"/>
        <end position="313"/>
    </location>
</feature>
<sequence>MADCSFRRRLLLLVLWAWALESRDFIEGARPVRRNHGVVRPASATQPDEEVSDAIKEWSEEVGPGIYIAKTSINLRSEADADSELMGGMVKAGEVFEVTEVQAPSEADPLGYLRVGERGWIFDVGIAGPWVGVPIVAEVTGQLAERYARILRNRNRYAEYQAALGEDEDFLERDEVPAAMLEQNEQLWKALRQDIQVEELGEEERKAFDNLCKDEEERNLVLSTLREASGAAFRKLLVPRWMKLQQLLPPEMKMEMEASKQRFSSLPGRPTSAPPRFMRSLRGWGSVCRQQAQPCDAPKGLYIACQTGRSLLQ</sequence>